<dbReference type="AlphaFoldDB" id="A0A6S6XNJ9"/>
<dbReference type="InterPro" id="IPR054170">
    <property type="entry name" value="RlmL_1st"/>
</dbReference>
<dbReference type="InterPro" id="IPR000241">
    <property type="entry name" value="RlmKL-like_Mtase"/>
</dbReference>
<dbReference type="Gene3D" id="3.40.50.150">
    <property type="entry name" value="Vaccinia Virus protein VP39"/>
    <property type="match status" value="1"/>
</dbReference>
<dbReference type="InterPro" id="IPR004114">
    <property type="entry name" value="THUMP_dom"/>
</dbReference>
<dbReference type="GO" id="GO:0052915">
    <property type="term" value="F:23S rRNA (guanine(2445)-N(2))-methyltransferase activity"/>
    <property type="evidence" value="ECO:0007669"/>
    <property type="project" value="UniProtKB-EC"/>
</dbReference>
<proteinExistence type="predicted"/>
<dbReference type="EMBL" id="LR778301">
    <property type="protein sequence ID" value="CAB1367511.1"/>
    <property type="molecule type" value="Genomic_DNA"/>
</dbReference>
<dbReference type="KEGG" id="doe:DENOEST_0339"/>
<evidence type="ECO:0000256" key="2">
    <source>
        <dbReference type="ARBA" id="ARBA00022679"/>
    </source>
</evidence>
<dbReference type="Pfam" id="PF02926">
    <property type="entry name" value="THUMP"/>
    <property type="match status" value="1"/>
</dbReference>
<keyword evidence="1 3" id="KW-0489">Methyltransferase</keyword>
<evidence type="ECO:0000256" key="1">
    <source>
        <dbReference type="ARBA" id="ARBA00022603"/>
    </source>
</evidence>
<evidence type="ECO:0000313" key="3">
    <source>
        <dbReference type="EMBL" id="CAB1367511.1"/>
    </source>
</evidence>
<reference evidence="3 4" key="1">
    <citation type="submission" date="2020-03" db="EMBL/GenBank/DDBJ databases">
        <authorList>
            <consortium name="Genoscope - CEA"/>
            <person name="William W."/>
        </authorList>
    </citation>
    <scope>NUCLEOTIDE SEQUENCE [LARGE SCALE GENOMIC DNA]</scope>
    <source>
        <strain evidence="4">DSM 16959</strain>
    </source>
</reference>
<dbReference type="PANTHER" id="PTHR47313">
    <property type="entry name" value="RIBOSOMAL RNA LARGE SUBUNIT METHYLTRANSFERASE K/L"/>
    <property type="match status" value="1"/>
</dbReference>
<organism evidence="3 4">
    <name type="scientific">Denitratisoma oestradiolicum</name>
    <dbReference type="NCBI Taxonomy" id="311182"/>
    <lineage>
        <taxon>Bacteria</taxon>
        <taxon>Pseudomonadati</taxon>
        <taxon>Pseudomonadota</taxon>
        <taxon>Betaproteobacteria</taxon>
        <taxon>Nitrosomonadales</taxon>
        <taxon>Sterolibacteriaceae</taxon>
        <taxon>Denitratisoma</taxon>
    </lineage>
</organism>
<dbReference type="GO" id="GO:0070043">
    <property type="term" value="F:rRNA (guanine-N7-)-methyltransferase activity"/>
    <property type="evidence" value="ECO:0007669"/>
    <property type="project" value="TreeGrafter"/>
</dbReference>
<sequence length="440" mass="48730">MNSSHKPPQPGPRVRHVRKADAPNTHAAPGQRSRPASPPRSGAVPASKGDIGDFLRGWYFFAPCPRGLEPLLVEDLAAAGGKQVTAVPGGVHFRGDWETCYRANLESRIATRVLWRVALGGYQGEEDIYRLANGVPWHQLFSPEKTIRVYVTAQRSPLRSLEYITLKVKDAVCDRFRDETGQRPYVDTREPDIRIHLFLNDREATLYLDTSGTPLYLRGHKIAKVEAPIKENLAAGILRLAGWKPGTPLLDPMCGSGTFLIEAAQMSLGDAPGLSRGEGEFGFENFIDFDANLWRRLRTEAAQRRVAADKLSIWGSDVSADAVARTRQNLAHAGLDDLVEVRQADLLQLPAPAPAGLLVTNPPYGERLGEDEELAAFYPLLGNALKQHFAGWHCWFLTADPQLAKLVRLKVTRRIPLFNGPLECRLFGIPMVQGRLEDKT</sequence>
<evidence type="ECO:0000313" key="4">
    <source>
        <dbReference type="Proteomes" id="UP000515733"/>
    </source>
</evidence>
<keyword evidence="4" id="KW-1185">Reference proteome</keyword>
<dbReference type="PRINTS" id="PR00507">
    <property type="entry name" value="N12N6MTFRASE"/>
</dbReference>
<dbReference type="Gene3D" id="3.30.2130.30">
    <property type="match status" value="1"/>
</dbReference>
<dbReference type="EC" id="2.1.1.173" evidence="3"/>
<dbReference type="PANTHER" id="PTHR47313:SF1">
    <property type="entry name" value="RIBOSOMAL RNA LARGE SUBUNIT METHYLTRANSFERASE K_L"/>
    <property type="match status" value="1"/>
</dbReference>
<dbReference type="Proteomes" id="UP000515733">
    <property type="component" value="Chromosome"/>
</dbReference>
<dbReference type="Pfam" id="PF01170">
    <property type="entry name" value="UPF0020"/>
    <property type="match status" value="1"/>
</dbReference>
<name>A0A6S6XNJ9_9PROT</name>
<dbReference type="CDD" id="cd11715">
    <property type="entry name" value="THUMP_AdoMetMT"/>
    <property type="match status" value="1"/>
</dbReference>
<protein>
    <submittedName>
        <fullName evidence="3">Ribosomal RNA large subunit methyltransferase L</fullName>
        <ecNumber evidence="3">2.1.1.173</ecNumber>
    </submittedName>
</protein>
<dbReference type="SUPFAM" id="SSF53335">
    <property type="entry name" value="S-adenosyl-L-methionine-dependent methyltransferases"/>
    <property type="match status" value="1"/>
</dbReference>
<dbReference type="Pfam" id="PF22020">
    <property type="entry name" value="RlmL_1st"/>
    <property type="match status" value="1"/>
</dbReference>
<dbReference type="InterPro" id="IPR029063">
    <property type="entry name" value="SAM-dependent_MTases_sf"/>
</dbReference>
<gene>
    <name evidence="3" type="primary">rlmL</name>
    <name evidence="3" type="ORF">DENOEST_0339</name>
</gene>
<accession>A0A6S6XNJ9</accession>
<dbReference type="InterPro" id="IPR002052">
    <property type="entry name" value="DNA_methylase_N6_adenine_CS"/>
</dbReference>
<dbReference type="InterPro" id="IPR053943">
    <property type="entry name" value="RlmKL-like_Mtase_CS"/>
</dbReference>
<dbReference type="GO" id="GO:0003723">
    <property type="term" value="F:RNA binding"/>
    <property type="evidence" value="ECO:0007669"/>
    <property type="project" value="UniProtKB-UniRule"/>
</dbReference>
<dbReference type="PROSITE" id="PS51165">
    <property type="entry name" value="THUMP"/>
    <property type="match status" value="1"/>
</dbReference>
<dbReference type="SMART" id="SM00981">
    <property type="entry name" value="THUMP"/>
    <property type="match status" value="1"/>
</dbReference>
<keyword evidence="2 3" id="KW-0808">Transferase</keyword>
<dbReference type="PROSITE" id="PS00092">
    <property type="entry name" value="N6_MTASE"/>
    <property type="match status" value="1"/>
</dbReference>
<dbReference type="PROSITE" id="PS01261">
    <property type="entry name" value="UPF0020"/>
    <property type="match status" value="1"/>
</dbReference>